<gene>
    <name evidence="1" type="ordered locus">SRH_04060</name>
</gene>
<reference evidence="1 2" key="1">
    <citation type="journal article" date="2011" name="J. Bacteriol.">
        <title>Genome analysis of a Mycoplasma hyorhinis strain derived from a primary human melanoma cell line.</title>
        <authorList>
            <person name="Kornspan J.D."/>
            <person name="Lysnyansky I."/>
            <person name="Kahan T."/>
            <person name="Herrmann R."/>
            <person name="Rottem S."/>
            <person name="Nir-Paz R."/>
        </authorList>
    </citation>
    <scope>NUCLEOTIDE SEQUENCE [LARGE SCALE GENOMIC DNA]</scope>
    <source>
        <strain evidence="1 2">MCLD</strain>
    </source>
</reference>
<sequence length="30" mass="3789">MKKWKEAKDYYTNQEDGEELLFSRIKDIFY</sequence>
<dbReference type="Proteomes" id="UP000008738">
    <property type="component" value="Chromosome"/>
</dbReference>
<keyword evidence="2" id="KW-1185">Reference proteome</keyword>
<proteinExistence type="predicted"/>
<evidence type="ECO:0000313" key="2">
    <source>
        <dbReference type="Proteomes" id="UP000008738"/>
    </source>
</evidence>
<name>A0ABM5M6K7_MESHM</name>
<protein>
    <submittedName>
        <fullName evidence="1">Uncharacterized protein</fullName>
    </submittedName>
</protein>
<evidence type="ECO:0000313" key="1">
    <source>
        <dbReference type="EMBL" id="AEC46348.1"/>
    </source>
</evidence>
<accession>A0ABM5M6K7</accession>
<organism evidence="1 2">
    <name type="scientific">Mesomycoplasma hyorhinis (strain MCLD)</name>
    <name type="common">Mycoplasma hyorhinis</name>
    <dbReference type="NCBI Taxonomy" id="936139"/>
    <lineage>
        <taxon>Bacteria</taxon>
        <taxon>Bacillati</taxon>
        <taxon>Mycoplasmatota</taxon>
        <taxon>Mycoplasmoidales</taxon>
        <taxon>Metamycoplasmataceae</taxon>
        <taxon>Mesomycoplasma</taxon>
    </lineage>
</organism>
<dbReference type="EMBL" id="CP002669">
    <property type="protein sequence ID" value="AEC46348.1"/>
    <property type="molecule type" value="Genomic_DNA"/>
</dbReference>